<reference evidence="3 4" key="1">
    <citation type="submission" date="2018-10" db="EMBL/GenBank/DDBJ databases">
        <title>Genomic Encyclopedia of Type Strains, Phase IV (KMG-IV): sequencing the most valuable type-strain genomes for metagenomic binning, comparative biology and taxonomic classification.</title>
        <authorList>
            <person name="Goeker M."/>
        </authorList>
    </citation>
    <scope>NUCLEOTIDE SEQUENCE [LARGE SCALE GENOMIC DNA]</scope>
    <source>
        <strain evidence="3 4">DSM 4734</strain>
    </source>
</reference>
<comment type="caution">
    <text evidence="3">The sequence shown here is derived from an EMBL/GenBank/DDBJ whole genome shotgun (WGS) entry which is preliminary data.</text>
</comment>
<feature type="domain" description="Alginate export" evidence="2">
    <location>
        <begin position="47"/>
        <end position="461"/>
    </location>
</feature>
<evidence type="ECO:0000256" key="1">
    <source>
        <dbReference type="SAM" id="SignalP"/>
    </source>
</evidence>
<protein>
    <submittedName>
        <fullName evidence="3">Alginate export protein</fullName>
    </submittedName>
</protein>
<gene>
    <name evidence="3" type="ORF">C7435_1208</name>
</gene>
<proteinExistence type="predicted"/>
<evidence type="ECO:0000313" key="3">
    <source>
        <dbReference type="EMBL" id="RKR00011.1"/>
    </source>
</evidence>
<feature type="signal peptide" evidence="1">
    <location>
        <begin position="1"/>
        <end position="36"/>
    </location>
</feature>
<dbReference type="InterPro" id="IPR025388">
    <property type="entry name" value="Alginate_export_dom"/>
</dbReference>
<dbReference type="Pfam" id="PF13372">
    <property type="entry name" value="Alginate_exp"/>
    <property type="match status" value="1"/>
</dbReference>
<evidence type="ECO:0000313" key="4">
    <source>
        <dbReference type="Proteomes" id="UP000273675"/>
    </source>
</evidence>
<feature type="chain" id="PRO_5019817488" evidence="1">
    <location>
        <begin position="37"/>
        <end position="472"/>
    </location>
</feature>
<dbReference type="RefSeq" id="WP_121210422.1">
    <property type="nucleotide sequence ID" value="NZ_RBIM01000003.1"/>
</dbReference>
<evidence type="ECO:0000259" key="2">
    <source>
        <dbReference type="Pfam" id="PF13372"/>
    </source>
</evidence>
<dbReference type="EMBL" id="RBIM01000003">
    <property type="protein sequence ID" value="RKR00011.1"/>
    <property type="molecule type" value="Genomic_DNA"/>
</dbReference>
<sequence>MKRFCVSKLQTGRFTRPARLLAIIAVFMAGTAGARAQNDASTDFQFDLSGETRARYESLDGQFRAGRAGSDQALFLRTLLHARLTTPVARFGIELQDSRAYFDDSGTPLSTGTVNPLDILQAYVRVETPSVFGDGSDAHLTLGRQTVSIGSKRQIERISYANVIKSHTGAYYTATSARGDRFHALMLAPVARHPGDRVAIGDNQMSGDEEEWNRTIWAVHYQRPDLIPDFWPGLSGDLFVYGLEERDTDARPTPNRHYVTPGFRLHRAPATGRLDLDLEAAWRFGRRRASSAATDTTNLDVSAGMLFAALGYTFEHAWKPRMALEYYWASGDEDPNDGRFDQYERLFGSRRTDLNNTSLHGPLTPANLNAPGIRLEVAPAPDWDGRLAWSAASLDSNTDRWVIANLRDETGQSGSFVGHTLDGRVRYHGLAEGLELEVGASLLLPGEFADNAPGSPAPDRTLFGYAQATFAF</sequence>
<dbReference type="Gene3D" id="2.40.160.100">
    <property type="match status" value="1"/>
</dbReference>
<keyword evidence="1" id="KW-0732">Signal</keyword>
<dbReference type="OrthoDB" id="311329at2"/>
<dbReference type="AlphaFoldDB" id="A0A495DCG7"/>
<accession>A0A495DCG7</accession>
<dbReference type="Proteomes" id="UP000273675">
    <property type="component" value="Unassembled WGS sequence"/>
</dbReference>
<organism evidence="3 4">
    <name type="scientific">Maricaulis maris</name>
    <dbReference type="NCBI Taxonomy" id="74318"/>
    <lineage>
        <taxon>Bacteria</taxon>
        <taxon>Pseudomonadati</taxon>
        <taxon>Pseudomonadota</taxon>
        <taxon>Alphaproteobacteria</taxon>
        <taxon>Maricaulales</taxon>
        <taxon>Maricaulaceae</taxon>
        <taxon>Maricaulis</taxon>
    </lineage>
</organism>
<name>A0A495DCG7_9PROT</name>
<dbReference type="InterPro" id="IPR053728">
    <property type="entry name" value="Alginate_Permeability_Chnl"/>
</dbReference>